<sequence>MLVDEGKGATGSSGLANDVVDVIPQDEEMGVILVASQNKVGEASQQAVGGEAGFVYQIVVASQNKLGEASEQEIVVASQNILGEASEQVVDDEMELVKQVTQVDKFMNFISYEGLA</sequence>
<protein>
    <submittedName>
        <fullName evidence="1">Uncharacterized protein</fullName>
    </submittedName>
</protein>
<dbReference type="Proteomes" id="UP000634136">
    <property type="component" value="Unassembled WGS sequence"/>
</dbReference>
<gene>
    <name evidence="1" type="ORF">G2W53_041432</name>
</gene>
<dbReference type="AlphaFoldDB" id="A0A834SF33"/>
<organism evidence="1 2">
    <name type="scientific">Senna tora</name>
    <dbReference type="NCBI Taxonomy" id="362788"/>
    <lineage>
        <taxon>Eukaryota</taxon>
        <taxon>Viridiplantae</taxon>
        <taxon>Streptophyta</taxon>
        <taxon>Embryophyta</taxon>
        <taxon>Tracheophyta</taxon>
        <taxon>Spermatophyta</taxon>
        <taxon>Magnoliopsida</taxon>
        <taxon>eudicotyledons</taxon>
        <taxon>Gunneridae</taxon>
        <taxon>Pentapetalae</taxon>
        <taxon>rosids</taxon>
        <taxon>fabids</taxon>
        <taxon>Fabales</taxon>
        <taxon>Fabaceae</taxon>
        <taxon>Caesalpinioideae</taxon>
        <taxon>Cassia clade</taxon>
        <taxon>Senna</taxon>
    </lineage>
</organism>
<reference evidence="1" key="1">
    <citation type="submission" date="2020-09" db="EMBL/GenBank/DDBJ databases">
        <title>Genome-Enabled Discovery of Anthraquinone Biosynthesis in Senna tora.</title>
        <authorList>
            <person name="Kang S.-H."/>
            <person name="Pandey R.P."/>
            <person name="Lee C.-M."/>
            <person name="Sim J.-S."/>
            <person name="Jeong J.-T."/>
            <person name="Choi B.-S."/>
            <person name="Jung M."/>
            <person name="Ginzburg D."/>
            <person name="Zhao K."/>
            <person name="Won S.Y."/>
            <person name="Oh T.-J."/>
            <person name="Yu Y."/>
            <person name="Kim N.-H."/>
            <person name="Lee O.R."/>
            <person name="Lee T.-H."/>
            <person name="Bashyal P."/>
            <person name="Kim T.-S."/>
            <person name="Lee W.-H."/>
            <person name="Kawkins C."/>
            <person name="Kim C.-K."/>
            <person name="Kim J.S."/>
            <person name="Ahn B.O."/>
            <person name="Rhee S.Y."/>
            <person name="Sohng J.K."/>
        </authorList>
    </citation>
    <scope>NUCLEOTIDE SEQUENCE</scope>
    <source>
        <tissue evidence="1">Leaf</tissue>
    </source>
</reference>
<comment type="caution">
    <text evidence="1">The sequence shown here is derived from an EMBL/GenBank/DDBJ whole genome shotgun (WGS) entry which is preliminary data.</text>
</comment>
<keyword evidence="2" id="KW-1185">Reference proteome</keyword>
<dbReference type="EMBL" id="JAAIUW010000013">
    <property type="protein sequence ID" value="KAF7802321.1"/>
    <property type="molecule type" value="Genomic_DNA"/>
</dbReference>
<evidence type="ECO:0000313" key="2">
    <source>
        <dbReference type="Proteomes" id="UP000634136"/>
    </source>
</evidence>
<accession>A0A834SF33</accession>
<name>A0A834SF33_9FABA</name>
<proteinExistence type="predicted"/>
<evidence type="ECO:0000313" key="1">
    <source>
        <dbReference type="EMBL" id="KAF7802321.1"/>
    </source>
</evidence>